<dbReference type="OrthoDB" id="2020015at2759"/>
<dbReference type="EMBL" id="JAAIUW010000013">
    <property type="protein sequence ID" value="KAF7802149.1"/>
    <property type="molecule type" value="Genomic_DNA"/>
</dbReference>
<sequence>MEQGKVTRQDLDRACEDLLKDEFGVSCNFDVDDAVKTLEKLGIVTRDSIGRYQCVGLKRANEIIGTTTEELVVKVREGANEYVK</sequence>
<name>A0A834SEX0_9FABA</name>
<keyword evidence="2" id="KW-1185">Reference proteome</keyword>
<gene>
    <name evidence="1" type="ORF">G2W53_041260</name>
</gene>
<dbReference type="PANTHER" id="PTHR33645:SF11">
    <property type="entry name" value="AMINOPEPTIDASE (DUF3754)"/>
    <property type="match status" value="1"/>
</dbReference>
<comment type="caution">
    <text evidence="1">The sequence shown here is derived from an EMBL/GenBank/DDBJ whole genome shotgun (WGS) entry which is preliminary data.</text>
</comment>
<dbReference type="AlphaFoldDB" id="A0A834SEX0"/>
<dbReference type="Proteomes" id="UP000634136">
    <property type="component" value="Unassembled WGS sequence"/>
</dbReference>
<protein>
    <submittedName>
        <fullName evidence="1">Uncharacterized protein</fullName>
    </submittedName>
</protein>
<dbReference type="PANTHER" id="PTHR33645">
    <property type="entry name" value="AMINOPEPTIDASE (DUF3754)"/>
    <property type="match status" value="1"/>
</dbReference>
<reference evidence="1" key="1">
    <citation type="submission" date="2020-09" db="EMBL/GenBank/DDBJ databases">
        <title>Genome-Enabled Discovery of Anthraquinone Biosynthesis in Senna tora.</title>
        <authorList>
            <person name="Kang S.-H."/>
            <person name="Pandey R.P."/>
            <person name="Lee C.-M."/>
            <person name="Sim J.-S."/>
            <person name="Jeong J.-T."/>
            <person name="Choi B.-S."/>
            <person name="Jung M."/>
            <person name="Ginzburg D."/>
            <person name="Zhao K."/>
            <person name="Won S.Y."/>
            <person name="Oh T.-J."/>
            <person name="Yu Y."/>
            <person name="Kim N.-H."/>
            <person name="Lee O.R."/>
            <person name="Lee T.-H."/>
            <person name="Bashyal P."/>
            <person name="Kim T.-S."/>
            <person name="Lee W.-H."/>
            <person name="Kawkins C."/>
            <person name="Kim C.-K."/>
            <person name="Kim J.S."/>
            <person name="Ahn B.O."/>
            <person name="Rhee S.Y."/>
            <person name="Sohng J.K."/>
        </authorList>
    </citation>
    <scope>NUCLEOTIDE SEQUENCE</scope>
    <source>
        <tissue evidence="1">Leaf</tissue>
    </source>
</reference>
<evidence type="ECO:0000313" key="2">
    <source>
        <dbReference type="Proteomes" id="UP000634136"/>
    </source>
</evidence>
<organism evidence="1 2">
    <name type="scientific">Senna tora</name>
    <dbReference type="NCBI Taxonomy" id="362788"/>
    <lineage>
        <taxon>Eukaryota</taxon>
        <taxon>Viridiplantae</taxon>
        <taxon>Streptophyta</taxon>
        <taxon>Embryophyta</taxon>
        <taxon>Tracheophyta</taxon>
        <taxon>Spermatophyta</taxon>
        <taxon>Magnoliopsida</taxon>
        <taxon>eudicotyledons</taxon>
        <taxon>Gunneridae</taxon>
        <taxon>Pentapetalae</taxon>
        <taxon>rosids</taxon>
        <taxon>fabids</taxon>
        <taxon>Fabales</taxon>
        <taxon>Fabaceae</taxon>
        <taxon>Caesalpinioideae</taxon>
        <taxon>Cassia clade</taxon>
        <taxon>Senna</taxon>
    </lineage>
</organism>
<accession>A0A834SEX0</accession>
<evidence type="ECO:0000313" key="1">
    <source>
        <dbReference type="EMBL" id="KAF7802149.1"/>
    </source>
</evidence>
<proteinExistence type="predicted"/>